<proteinExistence type="predicted"/>
<name>A0A834A2W9_9CHIR</name>
<dbReference type="EMBL" id="JABVXQ010000006">
    <property type="protein sequence ID" value="KAF6104640.1"/>
    <property type="molecule type" value="Genomic_DNA"/>
</dbReference>
<dbReference type="GO" id="GO:0005637">
    <property type="term" value="C:nuclear inner membrane"/>
    <property type="evidence" value="ECO:0007669"/>
    <property type="project" value="TreeGrafter"/>
</dbReference>
<dbReference type="PANTHER" id="PTHR35824">
    <property type="entry name" value="MEMBRANE-ANCHORED JUNCTION PROTEIN MAJIN"/>
    <property type="match status" value="1"/>
</dbReference>
<organism evidence="2 3">
    <name type="scientific">Phyllostomus discolor</name>
    <name type="common">pale spear-nosed bat</name>
    <dbReference type="NCBI Taxonomy" id="89673"/>
    <lineage>
        <taxon>Eukaryota</taxon>
        <taxon>Metazoa</taxon>
        <taxon>Chordata</taxon>
        <taxon>Craniata</taxon>
        <taxon>Vertebrata</taxon>
        <taxon>Euteleostomi</taxon>
        <taxon>Mammalia</taxon>
        <taxon>Eutheria</taxon>
        <taxon>Laurasiatheria</taxon>
        <taxon>Chiroptera</taxon>
        <taxon>Yangochiroptera</taxon>
        <taxon>Phyllostomidae</taxon>
        <taxon>Phyllostominae</taxon>
        <taxon>Phyllostomus</taxon>
    </lineage>
</organism>
<protein>
    <submittedName>
        <fullName evidence="2">Membrane anchored junction protein</fullName>
    </submittedName>
</protein>
<comment type="caution">
    <text evidence="2">The sequence shown here is derived from an EMBL/GenBank/DDBJ whole genome shotgun (WGS) entry which is preliminary data.</text>
</comment>
<dbReference type="GO" id="GO:0007129">
    <property type="term" value="P:homologous chromosome pairing at meiosis"/>
    <property type="evidence" value="ECO:0007669"/>
    <property type="project" value="TreeGrafter"/>
</dbReference>
<gene>
    <name evidence="2" type="ORF">HJG60_012583</name>
</gene>
<dbReference type="GO" id="GO:0070197">
    <property type="term" value="P:meiotic attachment of telomere to nuclear envelope"/>
    <property type="evidence" value="ECO:0007669"/>
    <property type="project" value="TreeGrafter"/>
</dbReference>
<evidence type="ECO:0000256" key="1">
    <source>
        <dbReference type="SAM" id="MobiDB-lite"/>
    </source>
</evidence>
<feature type="region of interest" description="Disordered" evidence="1">
    <location>
        <begin position="180"/>
        <end position="283"/>
    </location>
</feature>
<evidence type="ECO:0000313" key="2">
    <source>
        <dbReference type="EMBL" id="KAF6104640.1"/>
    </source>
</evidence>
<dbReference type="InterPro" id="IPR027816">
    <property type="entry name" value="MAJIN"/>
</dbReference>
<dbReference type="Pfam" id="PF15077">
    <property type="entry name" value="MAJIN"/>
    <property type="match status" value="1"/>
</dbReference>
<dbReference type="Proteomes" id="UP000664940">
    <property type="component" value="Unassembled WGS sequence"/>
</dbReference>
<dbReference type="PANTHER" id="PTHR35824:SF1">
    <property type="entry name" value="MEMBRANE-ANCHORED JUNCTION PROTEIN"/>
    <property type="match status" value="1"/>
</dbReference>
<sequence length="303" mass="34219">MCRRPGGLESRAESVGERMSESCSRASFEVGALVSQRALPSYRSEAMSLKPFTYPFPETRFLHSGSNVYKFKIRYGNRVRREDAENKEVIVQELEDSIRVVLGNLDNLQPFTTKHFIVFPYKSRWERVSHLKFKHGENALVPYPFVLTLYVEMKWFHENLSPGKPMNDSALGLVLTEREAAGAVRKKRKRTEVPSTPSRPGPDRARMRTASQGPGRKKLPTETSRTRERRTPQECQEASALGVTDVQEQDSPWEDSQAGDDTLPGQQSSPPPPDGPGGLGTSGFLGFLSSLFPFRYFFRRSSQ</sequence>
<reference evidence="2 3" key="1">
    <citation type="journal article" date="2020" name="Nature">
        <title>Six reference-quality genomes reveal evolution of bat adaptations.</title>
        <authorList>
            <person name="Jebb D."/>
            <person name="Huang Z."/>
            <person name="Pippel M."/>
            <person name="Hughes G.M."/>
            <person name="Lavrichenko K."/>
            <person name="Devanna P."/>
            <person name="Winkler S."/>
            <person name="Jermiin L.S."/>
            <person name="Skirmuntt E.C."/>
            <person name="Katzourakis A."/>
            <person name="Burkitt-Gray L."/>
            <person name="Ray D.A."/>
            <person name="Sullivan K.A.M."/>
            <person name="Roscito J.G."/>
            <person name="Kirilenko B.M."/>
            <person name="Davalos L.M."/>
            <person name="Corthals A.P."/>
            <person name="Power M.L."/>
            <person name="Jones G."/>
            <person name="Ransome R.D."/>
            <person name="Dechmann D.K.N."/>
            <person name="Locatelli A.G."/>
            <person name="Puechmaille S.J."/>
            <person name="Fedrigo O."/>
            <person name="Jarvis E.D."/>
            <person name="Hiller M."/>
            <person name="Vernes S.C."/>
            <person name="Myers E.W."/>
            <person name="Teeling E.C."/>
        </authorList>
    </citation>
    <scope>NUCLEOTIDE SEQUENCE [LARGE SCALE GENOMIC DNA]</scope>
    <source>
        <strain evidence="2">Bat1K_MPI-CBG_1</strain>
    </source>
</reference>
<accession>A0A834A2W9</accession>
<evidence type="ECO:0000313" key="3">
    <source>
        <dbReference type="Proteomes" id="UP000664940"/>
    </source>
</evidence>
<dbReference type="GO" id="GO:0003677">
    <property type="term" value="F:DNA binding"/>
    <property type="evidence" value="ECO:0007669"/>
    <property type="project" value="InterPro"/>
</dbReference>
<dbReference type="AlphaFoldDB" id="A0A834A2W9"/>